<dbReference type="STRING" id="765440.A0A0C3BMX9"/>
<dbReference type="GO" id="GO:0003676">
    <property type="term" value="F:nucleic acid binding"/>
    <property type="evidence" value="ECO:0007669"/>
    <property type="project" value="InterPro"/>
</dbReference>
<dbReference type="InterPro" id="IPR004875">
    <property type="entry name" value="DDE_SF_endonuclease_dom"/>
</dbReference>
<dbReference type="HOGENOM" id="CLU_013929_2_2_1"/>
<evidence type="ECO:0000313" key="3">
    <source>
        <dbReference type="Proteomes" id="UP000054166"/>
    </source>
</evidence>
<dbReference type="EMBL" id="KN832978">
    <property type="protein sequence ID" value="KIM87838.1"/>
    <property type="molecule type" value="Genomic_DNA"/>
</dbReference>
<protein>
    <recommendedName>
        <fullName evidence="1">DDE-1 domain-containing protein</fullName>
    </recommendedName>
</protein>
<reference evidence="3" key="2">
    <citation type="submission" date="2015-01" db="EMBL/GenBank/DDBJ databases">
        <title>Evolutionary Origins and Diversification of the Mycorrhizal Mutualists.</title>
        <authorList>
            <consortium name="DOE Joint Genome Institute"/>
            <consortium name="Mycorrhizal Genomics Consortium"/>
            <person name="Kohler A."/>
            <person name="Kuo A."/>
            <person name="Nagy L.G."/>
            <person name="Floudas D."/>
            <person name="Copeland A."/>
            <person name="Barry K.W."/>
            <person name="Cichocki N."/>
            <person name="Veneault-Fourrey C."/>
            <person name="LaButti K."/>
            <person name="Lindquist E.A."/>
            <person name="Lipzen A."/>
            <person name="Lundell T."/>
            <person name="Morin E."/>
            <person name="Murat C."/>
            <person name="Riley R."/>
            <person name="Ohm R."/>
            <person name="Sun H."/>
            <person name="Tunlid A."/>
            <person name="Henrissat B."/>
            <person name="Grigoriev I.V."/>
            <person name="Hibbett D.S."/>
            <person name="Martin F."/>
        </authorList>
    </citation>
    <scope>NUCLEOTIDE SEQUENCE [LARGE SCALE GENOMIC DNA]</scope>
    <source>
        <strain evidence="3">F 1598</strain>
    </source>
</reference>
<reference evidence="2 3" key="1">
    <citation type="submission" date="2014-04" db="EMBL/GenBank/DDBJ databases">
        <authorList>
            <consortium name="DOE Joint Genome Institute"/>
            <person name="Kuo A."/>
            <person name="Tarkka M."/>
            <person name="Buscot F."/>
            <person name="Kohler A."/>
            <person name="Nagy L.G."/>
            <person name="Floudas D."/>
            <person name="Copeland A."/>
            <person name="Barry K.W."/>
            <person name="Cichocki N."/>
            <person name="Veneault-Fourrey C."/>
            <person name="LaButti K."/>
            <person name="Lindquist E.A."/>
            <person name="Lipzen A."/>
            <person name="Lundell T."/>
            <person name="Morin E."/>
            <person name="Murat C."/>
            <person name="Sun H."/>
            <person name="Tunlid A."/>
            <person name="Henrissat B."/>
            <person name="Grigoriev I.V."/>
            <person name="Hibbett D.S."/>
            <person name="Martin F."/>
            <person name="Nordberg H.P."/>
            <person name="Cantor M.N."/>
            <person name="Hua S.X."/>
        </authorList>
    </citation>
    <scope>NUCLEOTIDE SEQUENCE [LARGE SCALE GENOMIC DNA]</scope>
    <source>
        <strain evidence="2 3">F 1598</strain>
    </source>
</reference>
<accession>A0A0C3BMX9</accession>
<organism evidence="2 3">
    <name type="scientific">Piloderma croceum (strain F 1598)</name>
    <dbReference type="NCBI Taxonomy" id="765440"/>
    <lineage>
        <taxon>Eukaryota</taxon>
        <taxon>Fungi</taxon>
        <taxon>Dikarya</taxon>
        <taxon>Basidiomycota</taxon>
        <taxon>Agaricomycotina</taxon>
        <taxon>Agaricomycetes</taxon>
        <taxon>Agaricomycetidae</taxon>
        <taxon>Atheliales</taxon>
        <taxon>Atheliaceae</taxon>
        <taxon>Piloderma</taxon>
    </lineage>
</organism>
<feature type="domain" description="DDE-1" evidence="1">
    <location>
        <begin position="36"/>
        <end position="123"/>
    </location>
</feature>
<gene>
    <name evidence="2" type="ORF">PILCRDRAFT_3567</name>
</gene>
<dbReference type="Proteomes" id="UP000054166">
    <property type="component" value="Unassembled WGS sequence"/>
</dbReference>
<dbReference type="OrthoDB" id="2917041at2759"/>
<evidence type="ECO:0000313" key="2">
    <source>
        <dbReference type="EMBL" id="KIM87838.1"/>
    </source>
</evidence>
<proteinExistence type="predicted"/>
<evidence type="ECO:0000259" key="1">
    <source>
        <dbReference type="Pfam" id="PF03184"/>
    </source>
</evidence>
<dbReference type="InParanoid" id="A0A0C3BMX9"/>
<keyword evidence="3" id="KW-1185">Reference proteome</keyword>
<dbReference type="Pfam" id="PF03184">
    <property type="entry name" value="DDE_1"/>
    <property type="match status" value="1"/>
</dbReference>
<sequence>MDESGFLPSNQGWQKAIGRWAAKGQYKQGGADRENVTAIVTICADGTALTPAVIFKGQNIMAKWGDNNVLNAFIAVSPNGWTDGELATKWIVEDFDHQTRDKAKGKTRVLTMDGHCSHHTEELLRLFEEIHKRAVKKGDFVEVFGKAFLEAFTEDTIQAAFQVTGIIPFNPNVITEQQMKPSLLTSTQATFPLPQHSPVRWVMAVFNSQPHTAFDVSPDNHNIVHIPAGGSVSAPQTPPIPSGLPVSMPQTPTCTAVAAAPPILDSAINPSLFTPSKRGRIFIGSLASRNSAVFLVGSTKITSSTCA</sequence>
<name>A0A0C3BMX9_PILCF</name>
<dbReference type="AlphaFoldDB" id="A0A0C3BMX9"/>